<dbReference type="InterPro" id="IPR005111">
    <property type="entry name" value="MoeA_C_domain_IV"/>
</dbReference>
<dbReference type="SUPFAM" id="SSF63882">
    <property type="entry name" value="MoeA N-terminal region -like"/>
    <property type="match status" value="1"/>
</dbReference>
<evidence type="ECO:0000256" key="1">
    <source>
        <dbReference type="ARBA" id="ARBA00002901"/>
    </source>
</evidence>
<dbReference type="UniPathway" id="UPA00344"/>
<evidence type="ECO:0000256" key="6">
    <source>
        <dbReference type="RuleBase" id="RU365090"/>
    </source>
</evidence>
<dbReference type="InterPro" id="IPR008284">
    <property type="entry name" value="MoCF_biosynth_CS"/>
</dbReference>
<reference evidence="8" key="1">
    <citation type="submission" date="2014-04" db="EMBL/GenBank/DDBJ databases">
        <title>In planta biocontrol of soil-borne Fusarium wilt of banana through a plant endophytic bacterium, Burkholderia cenocepacia 869T2.</title>
        <authorList>
            <person name="Ho Y.-N."/>
            <person name="Chiang H.-M."/>
            <person name="Chao C.-P."/>
            <person name="Su C.-C."/>
            <person name="Hsu H.-F."/>
            <person name="Guo C.-T."/>
            <person name="Hsieh J.-L."/>
            <person name="Huang C.-C."/>
        </authorList>
    </citation>
    <scope>NUCLEOTIDE SEQUENCE [LARGE SCALE GENOMIC DNA]</scope>
    <source>
        <strain evidence="8">869T2</strain>
    </source>
</reference>
<gene>
    <name evidence="8" type="ORF">DT99_27540</name>
</gene>
<dbReference type="InterPro" id="IPR036688">
    <property type="entry name" value="MoeA_C_domain_IV_sf"/>
</dbReference>
<dbReference type="SUPFAM" id="SSF63867">
    <property type="entry name" value="MoeA C-terminal domain-like"/>
    <property type="match status" value="1"/>
</dbReference>
<proteinExistence type="inferred from homology"/>
<keyword evidence="6" id="KW-0479">Metal-binding</keyword>
<comment type="similarity">
    <text evidence="3 6">Belongs to the MoeA family.</text>
</comment>
<dbReference type="GO" id="GO:0046872">
    <property type="term" value="F:metal ion binding"/>
    <property type="evidence" value="ECO:0007669"/>
    <property type="project" value="UniProtKB-UniRule"/>
</dbReference>
<dbReference type="Gene3D" id="3.40.980.10">
    <property type="entry name" value="MoaB/Mog-like domain"/>
    <property type="match status" value="1"/>
</dbReference>
<dbReference type="InterPro" id="IPR036135">
    <property type="entry name" value="MoeA_linker/N_sf"/>
</dbReference>
<comment type="caution">
    <text evidence="8">The sequence shown here is derived from an EMBL/GenBank/DDBJ whole genome shotgun (WGS) entry which is preliminary data.</text>
</comment>
<evidence type="ECO:0000256" key="3">
    <source>
        <dbReference type="ARBA" id="ARBA00010763"/>
    </source>
</evidence>
<evidence type="ECO:0000313" key="8">
    <source>
        <dbReference type="EMBL" id="KEA56418.1"/>
    </source>
</evidence>
<dbReference type="Pfam" id="PF03454">
    <property type="entry name" value="MoeA_C"/>
    <property type="match status" value="1"/>
</dbReference>
<dbReference type="NCBIfam" id="NF045515">
    <property type="entry name" value="Glp_gephyrin"/>
    <property type="match status" value="1"/>
</dbReference>
<protein>
    <recommendedName>
        <fullName evidence="6">Molybdopterin molybdenumtransferase</fullName>
        <ecNumber evidence="6">2.10.1.1</ecNumber>
    </recommendedName>
</protein>
<name>A0A071M6M4_9BURK</name>
<dbReference type="GO" id="GO:0005829">
    <property type="term" value="C:cytosol"/>
    <property type="evidence" value="ECO:0007669"/>
    <property type="project" value="TreeGrafter"/>
</dbReference>
<evidence type="ECO:0000256" key="4">
    <source>
        <dbReference type="ARBA" id="ARBA00023150"/>
    </source>
</evidence>
<keyword evidence="4 6" id="KW-0501">Molybdenum cofactor biosynthesis</keyword>
<dbReference type="Pfam" id="PF00994">
    <property type="entry name" value="MoCF_biosynth"/>
    <property type="match status" value="1"/>
</dbReference>
<dbReference type="InterPro" id="IPR038987">
    <property type="entry name" value="MoeA-like"/>
</dbReference>
<sequence length="404" mass="42105">MKHLFDFDTAQQQFAGAFAPLAASASLPVAEAAGHVLAVPLTAVLDQPPADQSAMDGYAVRHADVSPGEPLRVAQRCYAGDTPMPLAARTAARVFTGSLIPPGADTVVMQEHAHERDGWVAFDAPPRSGSHIRRRGEEVRTGDLLVPAGVRLGAMHVGVAAAQGFARIDVRPALRVGILTTGDELVACGQPRAPQQIYNSNAPMLAALVSGTGARVAMNVHAADTAAAVDRALRDLHAGCDLVICVGGASVGDKDLLRPALTALDASFIVTGVRMKPGKPVALARLDTRPVVLLPGNPGAAMTAFALFVAPLIRCLQGRDARLPAVPALPIDTDFEPDAQRERFVRVRCTVGAAGAPVLDTLRQQGAGTLQSLVQASGLARLPAGRAIARGDAVPYYEFAPWLA</sequence>
<organism evidence="8">
    <name type="scientific">Burkholderia cenocepacia</name>
    <dbReference type="NCBI Taxonomy" id="95486"/>
    <lineage>
        <taxon>Bacteria</taxon>
        <taxon>Pseudomonadati</taxon>
        <taxon>Pseudomonadota</taxon>
        <taxon>Betaproteobacteria</taxon>
        <taxon>Burkholderiales</taxon>
        <taxon>Burkholderiaceae</taxon>
        <taxon>Burkholderia</taxon>
        <taxon>Burkholderia cepacia complex</taxon>
    </lineage>
</organism>
<dbReference type="EMBL" id="JJOA01000028">
    <property type="protein sequence ID" value="KEA56418.1"/>
    <property type="molecule type" value="Genomic_DNA"/>
</dbReference>
<dbReference type="OrthoDB" id="9804758at2"/>
<dbReference type="InterPro" id="IPR005110">
    <property type="entry name" value="MoeA_linker/N"/>
</dbReference>
<dbReference type="PANTHER" id="PTHR10192:SF5">
    <property type="entry name" value="GEPHYRIN"/>
    <property type="match status" value="1"/>
</dbReference>
<dbReference type="InterPro" id="IPR001453">
    <property type="entry name" value="MoaB/Mog_dom"/>
</dbReference>
<dbReference type="Gene3D" id="2.40.340.10">
    <property type="entry name" value="MoeA, C-terminal, domain IV"/>
    <property type="match status" value="1"/>
</dbReference>
<comment type="function">
    <text evidence="1 6">Catalyzes the insertion of molybdate into adenylated molybdopterin with the concomitant release of AMP.</text>
</comment>
<dbReference type="GO" id="GO:0061599">
    <property type="term" value="F:molybdopterin molybdotransferase activity"/>
    <property type="evidence" value="ECO:0007669"/>
    <property type="project" value="UniProtKB-UniRule"/>
</dbReference>
<dbReference type="GO" id="GO:0006777">
    <property type="term" value="P:Mo-molybdopterin cofactor biosynthetic process"/>
    <property type="evidence" value="ECO:0007669"/>
    <property type="project" value="UniProtKB-UniRule"/>
</dbReference>
<accession>A0A071M6M4</accession>
<keyword evidence="6" id="KW-0808">Transferase</keyword>
<comment type="pathway">
    <text evidence="2 6">Cofactor biosynthesis; molybdopterin biosynthesis.</text>
</comment>
<feature type="domain" description="MoaB/Mog" evidence="7">
    <location>
        <begin position="177"/>
        <end position="315"/>
    </location>
</feature>
<evidence type="ECO:0000256" key="5">
    <source>
        <dbReference type="ARBA" id="ARBA00047317"/>
    </source>
</evidence>
<dbReference type="CDD" id="cd00887">
    <property type="entry name" value="MoeA"/>
    <property type="match status" value="1"/>
</dbReference>
<dbReference type="Pfam" id="PF03453">
    <property type="entry name" value="MoeA_N"/>
    <property type="match status" value="1"/>
</dbReference>
<keyword evidence="6" id="KW-0500">Molybdenum</keyword>
<evidence type="ECO:0000256" key="2">
    <source>
        <dbReference type="ARBA" id="ARBA00005046"/>
    </source>
</evidence>
<keyword evidence="6" id="KW-0460">Magnesium</keyword>
<dbReference type="SUPFAM" id="SSF53218">
    <property type="entry name" value="Molybdenum cofactor biosynthesis proteins"/>
    <property type="match status" value="1"/>
</dbReference>
<evidence type="ECO:0000259" key="7">
    <source>
        <dbReference type="SMART" id="SM00852"/>
    </source>
</evidence>
<dbReference type="Gene3D" id="2.170.190.11">
    <property type="entry name" value="Molybdopterin biosynthesis moea protein, domain 3"/>
    <property type="match status" value="1"/>
</dbReference>
<dbReference type="SMART" id="SM00852">
    <property type="entry name" value="MoCF_biosynth"/>
    <property type="match status" value="1"/>
</dbReference>
<dbReference type="InterPro" id="IPR036425">
    <property type="entry name" value="MoaB/Mog-like_dom_sf"/>
</dbReference>
<dbReference type="Gene3D" id="3.90.105.10">
    <property type="entry name" value="Molybdopterin biosynthesis moea protein, domain 2"/>
    <property type="match status" value="1"/>
</dbReference>
<dbReference type="EC" id="2.10.1.1" evidence="6"/>
<dbReference type="AlphaFoldDB" id="A0A071M6M4"/>
<dbReference type="NCBIfam" id="TIGR00177">
    <property type="entry name" value="molyb_syn"/>
    <property type="match status" value="1"/>
</dbReference>
<dbReference type="PROSITE" id="PS01079">
    <property type="entry name" value="MOCF_BIOSYNTHESIS_2"/>
    <property type="match status" value="1"/>
</dbReference>
<comment type="cofactor">
    <cofactor evidence="6">
        <name>Mg(2+)</name>
        <dbReference type="ChEBI" id="CHEBI:18420"/>
    </cofactor>
</comment>
<dbReference type="PANTHER" id="PTHR10192">
    <property type="entry name" value="MOLYBDOPTERIN BIOSYNTHESIS PROTEIN"/>
    <property type="match status" value="1"/>
</dbReference>
<comment type="catalytic activity">
    <reaction evidence="5">
        <text>adenylyl-molybdopterin + molybdate = Mo-molybdopterin + AMP + H(+)</text>
        <dbReference type="Rhea" id="RHEA:35047"/>
        <dbReference type="ChEBI" id="CHEBI:15378"/>
        <dbReference type="ChEBI" id="CHEBI:36264"/>
        <dbReference type="ChEBI" id="CHEBI:62727"/>
        <dbReference type="ChEBI" id="CHEBI:71302"/>
        <dbReference type="ChEBI" id="CHEBI:456215"/>
        <dbReference type="EC" id="2.10.1.1"/>
    </reaction>
</comment>